<dbReference type="eggNOG" id="KOG0712">
    <property type="taxonomic scope" value="Eukaryota"/>
</dbReference>
<dbReference type="OMA" id="NALCTKC"/>
<dbReference type="EMBL" id="GL983456">
    <property type="protein sequence ID" value="EGR33410.1"/>
    <property type="molecule type" value="Genomic_DNA"/>
</dbReference>
<dbReference type="PROSITE" id="PS51188">
    <property type="entry name" value="ZF_CR"/>
    <property type="match status" value="1"/>
</dbReference>
<dbReference type="GO" id="GO:0006457">
    <property type="term" value="P:protein folding"/>
    <property type="evidence" value="ECO:0007669"/>
    <property type="project" value="InterPro"/>
</dbReference>
<dbReference type="SUPFAM" id="SSF57938">
    <property type="entry name" value="DnaJ/Hsp40 cysteine-rich domain"/>
    <property type="match status" value="1"/>
</dbReference>
<dbReference type="PANTHER" id="PTHR43888">
    <property type="entry name" value="DNAJ-LIKE-2, ISOFORM A-RELATED"/>
    <property type="match status" value="1"/>
</dbReference>
<dbReference type="CDD" id="cd06257">
    <property type="entry name" value="DnaJ"/>
    <property type="match status" value="1"/>
</dbReference>
<dbReference type="Gene3D" id="2.60.260.20">
    <property type="entry name" value="Urease metallochaperone UreE, N-terminal domain"/>
    <property type="match status" value="2"/>
</dbReference>
<dbReference type="InterPro" id="IPR044713">
    <property type="entry name" value="DNJA1/2-like"/>
</dbReference>
<keyword evidence="10" id="KW-1185">Reference proteome</keyword>
<dbReference type="InterPro" id="IPR036869">
    <property type="entry name" value="J_dom_sf"/>
</dbReference>
<evidence type="ECO:0000256" key="4">
    <source>
        <dbReference type="ARBA" id="ARBA00022833"/>
    </source>
</evidence>
<dbReference type="SUPFAM" id="SSF49493">
    <property type="entry name" value="HSP40/DnaJ peptide-binding domain"/>
    <property type="match status" value="2"/>
</dbReference>
<feature type="region of interest" description="Disordered" evidence="6">
    <location>
        <begin position="383"/>
        <end position="422"/>
    </location>
</feature>
<evidence type="ECO:0000256" key="5">
    <source>
        <dbReference type="PROSITE-ProRule" id="PRU00546"/>
    </source>
</evidence>
<feature type="non-terminal residue" evidence="9">
    <location>
        <position position="1"/>
    </location>
</feature>
<evidence type="ECO:0000259" key="7">
    <source>
        <dbReference type="PROSITE" id="PS50076"/>
    </source>
</evidence>
<evidence type="ECO:0000256" key="1">
    <source>
        <dbReference type="ARBA" id="ARBA00022723"/>
    </source>
</evidence>
<dbReference type="GeneID" id="14909583"/>
<keyword evidence="2" id="KW-0677">Repeat</keyword>
<keyword evidence="1 5" id="KW-0479">Metal-binding</keyword>
<proteinExistence type="predicted"/>
<dbReference type="CDD" id="cd10719">
    <property type="entry name" value="DnaJ_zf"/>
    <property type="match status" value="1"/>
</dbReference>
<accession>G0QMZ5</accession>
<dbReference type="Gene3D" id="1.10.287.110">
    <property type="entry name" value="DnaJ domain"/>
    <property type="match status" value="1"/>
</dbReference>
<keyword evidence="4 5" id="KW-0862">Zinc</keyword>
<dbReference type="OrthoDB" id="550424at2759"/>
<dbReference type="STRING" id="857967.G0QMZ5"/>
<feature type="domain" description="J" evidence="7">
    <location>
        <begin position="30"/>
        <end position="91"/>
    </location>
</feature>
<dbReference type="SMART" id="SM00271">
    <property type="entry name" value="DnaJ"/>
    <property type="match status" value="1"/>
</dbReference>
<feature type="domain" description="CR-type" evidence="8">
    <location>
        <begin position="144"/>
        <end position="225"/>
    </location>
</feature>
<dbReference type="InParanoid" id="G0QMZ5"/>
<dbReference type="InterPro" id="IPR002939">
    <property type="entry name" value="DnaJ_C"/>
</dbReference>
<dbReference type="AlphaFoldDB" id="G0QMZ5"/>
<dbReference type="CDD" id="cd10747">
    <property type="entry name" value="DnaJ_C"/>
    <property type="match status" value="1"/>
</dbReference>
<organism evidence="9 10">
    <name type="scientific">Ichthyophthirius multifiliis</name>
    <name type="common">White spot disease agent</name>
    <name type="synonym">Ich</name>
    <dbReference type="NCBI Taxonomy" id="5932"/>
    <lineage>
        <taxon>Eukaryota</taxon>
        <taxon>Sar</taxon>
        <taxon>Alveolata</taxon>
        <taxon>Ciliophora</taxon>
        <taxon>Intramacronucleata</taxon>
        <taxon>Oligohymenophorea</taxon>
        <taxon>Hymenostomatida</taxon>
        <taxon>Ophryoglenina</taxon>
        <taxon>Ichthyophthirius</taxon>
    </lineage>
</organism>
<dbReference type="Gene3D" id="2.10.230.10">
    <property type="entry name" value="Heat shock protein DnaJ, cysteine-rich domain"/>
    <property type="match status" value="1"/>
</dbReference>
<dbReference type="Pfam" id="PF01556">
    <property type="entry name" value="DnaJ_C"/>
    <property type="match status" value="1"/>
</dbReference>
<dbReference type="Pfam" id="PF00226">
    <property type="entry name" value="DnaJ"/>
    <property type="match status" value="1"/>
</dbReference>
<dbReference type="RefSeq" id="XP_004037396.1">
    <property type="nucleotide sequence ID" value="XM_004037348.1"/>
</dbReference>
<evidence type="ECO:0000313" key="9">
    <source>
        <dbReference type="EMBL" id="EGR33410.1"/>
    </source>
</evidence>
<dbReference type="GO" id="GO:0030544">
    <property type="term" value="F:Hsp70 protein binding"/>
    <property type="evidence" value="ECO:0007669"/>
    <property type="project" value="InterPro"/>
</dbReference>
<dbReference type="PRINTS" id="PR00625">
    <property type="entry name" value="JDOMAIN"/>
</dbReference>
<dbReference type="SUPFAM" id="SSF46565">
    <property type="entry name" value="Chaperone J-domain"/>
    <property type="match status" value="1"/>
</dbReference>
<name>G0QMZ5_ICHMU</name>
<dbReference type="InterPro" id="IPR008971">
    <property type="entry name" value="HSP40/DnaJ_pept-bd"/>
</dbReference>
<evidence type="ECO:0000256" key="6">
    <source>
        <dbReference type="SAM" id="MobiDB-lite"/>
    </source>
</evidence>
<dbReference type="InterPro" id="IPR001305">
    <property type="entry name" value="HSP_DnaJ_Cys-rich_dom"/>
</dbReference>
<dbReference type="InterPro" id="IPR001623">
    <property type="entry name" value="DnaJ_domain"/>
</dbReference>
<keyword evidence="3 5" id="KW-0863">Zinc-finger</keyword>
<sequence length="422" mass="46901">TNMFFSGFPFFEEGSQGGHQRQQKETDTQKLYDILGVPKDATTAQIKKSFMQHAKTHHPDRGGNSEKFKEYQQAYEILSDPNKRELYDQYGLEGVENGGGGGHEDIFDILTGGGNRGVKNKRGMQKMRGVKAELEVTLEESYLGKTAKMPFQRQRNCETCDGKGGSEVKQCTTCKGRGVQVKTIQMGPMIQQFQQECGTCKGEGKIINEKDKCKSCKGNKVYAQKSTLDIPIDKGAYDGQEIIMHGEADEAPGYMAGDLHVIVKTKPHKVYQREGADLIMKKKISLLEALTGFCFKIQTLDNTEVQIATNPGEIIFDGAKKIVKGYGMPFYGDSMSHGNLIVVFEVEFPKTGSLSEQQLKKLAEILPGPKPKQVDISKDDILMLEEFDPHTTNPNEEGGKRGEEDDEEDEKSGQTRAQCAQQ</sequence>
<reference evidence="9 10" key="1">
    <citation type="submission" date="2011-07" db="EMBL/GenBank/DDBJ databases">
        <authorList>
            <person name="Coyne R."/>
            <person name="Brami D."/>
            <person name="Johnson J."/>
            <person name="Hostetler J."/>
            <person name="Hannick L."/>
            <person name="Clark T."/>
            <person name="Cassidy-Hanley D."/>
            <person name="Inman J."/>
        </authorList>
    </citation>
    <scope>NUCLEOTIDE SEQUENCE [LARGE SCALE GENOMIC DNA]</scope>
    <source>
        <strain evidence="9 10">G5</strain>
    </source>
</reference>
<dbReference type="GO" id="GO:0008270">
    <property type="term" value="F:zinc ion binding"/>
    <property type="evidence" value="ECO:0007669"/>
    <property type="project" value="UniProtKB-KW"/>
</dbReference>
<evidence type="ECO:0000313" key="10">
    <source>
        <dbReference type="Proteomes" id="UP000008983"/>
    </source>
</evidence>
<feature type="zinc finger region" description="CR-type" evidence="5">
    <location>
        <begin position="144"/>
        <end position="225"/>
    </location>
</feature>
<evidence type="ECO:0000256" key="3">
    <source>
        <dbReference type="ARBA" id="ARBA00022771"/>
    </source>
</evidence>
<dbReference type="Pfam" id="PF00684">
    <property type="entry name" value="DnaJ_CXXCXGXG"/>
    <property type="match status" value="1"/>
</dbReference>
<dbReference type="FunFam" id="2.10.230.10:FF:000001">
    <property type="entry name" value="DnaJ subfamily A member 2"/>
    <property type="match status" value="1"/>
</dbReference>
<dbReference type="Proteomes" id="UP000008983">
    <property type="component" value="Unassembled WGS sequence"/>
</dbReference>
<dbReference type="FunCoup" id="G0QMZ5">
    <property type="interactions" value="291"/>
</dbReference>
<dbReference type="FunFam" id="2.60.260.20:FF:000003">
    <property type="entry name" value="DnaJ subfamily A member 2"/>
    <property type="match status" value="1"/>
</dbReference>
<evidence type="ECO:0000256" key="2">
    <source>
        <dbReference type="ARBA" id="ARBA00022737"/>
    </source>
</evidence>
<dbReference type="GO" id="GO:0051082">
    <property type="term" value="F:unfolded protein binding"/>
    <property type="evidence" value="ECO:0007669"/>
    <property type="project" value="InterPro"/>
</dbReference>
<evidence type="ECO:0000259" key="8">
    <source>
        <dbReference type="PROSITE" id="PS51188"/>
    </source>
</evidence>
<dbReference type="InterPro" id="IPR036410">
    <property type="entry name" value="HSP_DnaJ_Cys-rich_dom_sf"/>
</dbReference>
<gene>
    <name evidence="9" type="ORF">IMG5_054010</name>
</gene>
<dbReference type="PROSITE" id="PS50076">
    <property type="entry name" value="DNAJ_2"/>
    <property type="match status" value="1"/>
</dbReference>
<protein>
    <submittedName>
        <fullName evidence="9">Uncharacterized protein</fullName>
    </submittedName>
</protein>